<protein>
    <submittedName>
        <fullName evidence="1">Uncharacterized protein</fullName>
    </submittedName>
</protein>
<dbReference type="EMBL" id="CP021983">
    <property type="protein sequence ID" value="ASC70043.1"/>
    <property type="molecule type" value="Genomic_DNA"/>
</dbReference>
<evidence type="ECO:0000313" key="1">
    <source>
        <dbReference type="EMBL" id="ASC70043.1"/>
    </source>
</evidence>
<dbReference type="AlphaFoldDB" id="A0A1Z3HID9"/>
<organism evidence="1 2">
    <name type="scientific">Halomicronema hongdechloris C2206</name>
    <dbReference type="NCBI Taxonomy" id="1641165"/>
    <lineage>
        <taxon>Bacteria</taxon>
        <taxon>Bacillati</taxon>
        <taxon>Cyanobacteriota</taxon>
        <taxon>Cyanophyceae</taxon>
        <taxon>Nodosilineales</taxon>
        <taxon>Nodosilineaceae</taxon>
        <taxon>Halomicronema</taxon>
    </lineage>
</organism>
<dbReference type="Proteomes" id="UP000191901">
    <property type="component" value="Chromosome"/>
</dbReference>
<reference evidence="1 2" key="1">
    <citation type="journal article" date="2016" name="Biochim. Biophys. Acta">
        <title>Characterization of red-shifted phycobilisomes isolated from the chlorophyll f-containing cyanobacterium Halomicronema hongdechloris.</title>
        <authorList>
            <person name="Li Y."/>
            <person name="Lin Y."/>
            <person name="Garvey C.J."/>
            <person name="Birch D."/>
            <person name="Corkery R.W."/>
            <person name="Loughlin P.C."/>
            <person name="Scheer H."/>
            <person name="Willows R.D."/>
            <person name="Chen M."/>
        </authorList>
    </citation>
    <scope>NUCLEOTIDE SEQUENCE [LARGE SCALE GENOMIC DNA]</scope>
    <source>
        <strain evidence="1 2">C2206</strain>
    </source>
</reference>
<keyword evidence="2" id="KW-1185">Reference proteome</keyword>
<name>A0A1Z3HID9_9CYAN</name>
<gene>
    <name evidence="1" type="ORF">XM38_009730</name>
</gene>
<proteinExistence type="predicted"/>
<sequence>MIAQPETSKTYSLDDYLEFETAYSSRRALRQTRRETVDFSGI</sequence>
<dbReference type="KEGG" id="hhg:XM38_009730"/>
<evidence type="ECO:0000313" key="2">
    <source>
        <dbReference type="Proteomes" id="UP000191901"/>
    </source>
</evidence>
<accession>A0A1Z3HID9</accession>